<reference evidence="9 10" key="1">
    <citation type="submission" date="2017-04" db="EMBL/GenBank/DDBJ databases">
        <title>Draft genome sequence of Zooshikella ganghwensis VG4 isolated from Red Sea sediments.</title>
        <authorList>
            <person name="Rehman Z."/>
            <person name="Alam I."/>
            <person name="Kamau A."/>
            <person name="Bajic V."/>
            <person name="Leiknes T."/>
        </authorList>
    </citation>
    <scope>NUCLEOTIDE SEQUENCE [LARGE SCALE GENOMIC DNA]</scope>
    <source>
        <strain evidence="9 10">VG4</strain>
    </source>
</reference>
<evidence type="ECO:0000256" key="4">
    <source>
        <dbReference type="ARBA" id="ARBA00022825"/>
    </source>
</evidence>
<dbReference type="Pfam" id="PF00082">
    <property type="entry name" value="Peptidase_S8"/>
    <property type="match status" value="1"/>
</dbReference>
<feature type="active site" description="Charge relay system" evidence="5">
    <location>
        <position position="495"/>
    </location>
</feature>
<gene>
    <name evidence="9" type="ORF">B9G39_10135</name>
</gene>
<proteinExistence type="inferred from homology"/>
<keyword evidence="3 5" id="KW-0378">Hydrolase</keyword>
<dbReference type="RefSeq" id="WP_094787029.1">
    <property type="nucleotide sequence ID" value="NZ_NDXW01000001.1"/>
</dbReference>
<protein>
    <submittedName>
        <fullName evidence="9">Protease</fullName>
    </submittedName>
</protein>
<keyword evidence="2 5" id="KW-0645">Protease</keyword>
<dbReference type="PROSITE" id="PS00136">
    <property type="entry name" value="SUBTILASE_ASP"/>
    <property type="match status" value="1"/>
</dbReference>
<dbReference type="PROSITE" id="PS51892">
    <property type="entry name" value="SUBTILASE"/>
    <property type="match status" value="1"/>
</dbReference>
<keyword evidence="10" id="KW-1185">Reference proteome</keyword>
<dbReference type="AlphaFoldDB" id="A0A4P9VP42"/>
<dbReference type="PRINTS" id="PR00723">
    <property type="entry name" value="SUBTILISIN"/>
</dbReference>
<dbReference type="Proteomes" id="UP000257039">
    <property type="component" value="Unassembled WGS sequence"/>
</dbReference>
<feature type="signal peptide" evidence="7">
    <location>
        <begin position="1"/>
        <end position="25"/>
    </location>
</feature>
<dbReference type="PANTHER" id="PTHR43399">
    <property type="entry name" value="SUBTILISIN-RELATED"/>
    <property type="match status" value="1"/>
</dbReference>
<dbReference type="InterPro" id="IPR022398">
    <property type="entry name" value="Peptidase_S8_His-AS"/>
</dbReference>
<dbReference type="GO" id="GO:0006508">
    <property type="term" value="P:proteolysis"/>
    <property type="evidence" value="ECO:0007669"/>
    <property type="project" value="UniProtKB-KW"/>
</dbReference>
<dbReference type="PANTHER" id="PTHR43399:SF4">
    <property type="entry name" value="CELL WALL-ASSOCIATED PROTEASE"/>
    <property type="match status" value="1"/>
</dbReference>
<dbReference type="GO" id="GO:0004252">
    <property type="term" value="F:serine-type endopeptidase activity"/>
    <property type="evidence" value="ECO:0007669"/>
    <property type="project" value="UniProtKB-UniRule"/>
</dbReference>
<feature type="chain" id="PRO_5020527515" evidence="7">
    <location>
        <begin position="26"/>
        <end position="571"/>
    </location>
</feature>
<sequence>MKLNQVKGVTLSALFLSICSANTFAANPTQLPQPEPMTNIKGVIIEEPVQLKQKTQKRRSKRSVPLRAPVVEANDWYNLSPEEDNIEGSSVNKVYNQLSLTNKYKPVIVAVIDSGVDIKHEDLQGKIWENSREIPNNGIDDDGNGYVDDIHGWNFIGGKDGRHVNYDTLEITREYAKYQALLASGAYIPAKKKAYYEELSKTFQDEVKETTETRDRYVNYQAQIKENKALLSTYNYNDFSKEGLSSINSDIEEVVVARDFLLKILDLFGKYEKVDSRAEYYANKLAYNYNTEFDPRTDIVKDNPNNFWETGYGNNDVTGPDSDHGTHVSGIIAADRHNDIGIKGIAENVKIMVLRAVPNGDERDKDIANAVRYAVDNGASIINMSFGKSYSPNKAKLDLAFEYASNAGVLLVHAAGNDSNNNDEKPRYPNRNFKSFPGYKISNWLDVGASSANKGEDLPASFTNFGKRTVDIFAPGVKILSTIPGNQYAKYSGTSMATPVVSGIAALTLSQYPYLDGYYLKYMLLNTGREYPGLEVKQPDTPETKVEFSELSKTGSVADAYTLLRNFKQGQ</sequence>
<dbReference type="InterPro" id="IPR051048">
    <property type="entry name" value="Peptidase_S8/S53_subtilisin"/>
</dbReference>
<dbReference type="InterPro" id="IPR000209">
    <property type="entry name" value="Peptidase_S8/S53_dom"/>
</dbReference>
<dbReference type="SUPFAM" id="SSF52743">
    <property type="entry name" value="Subtilisin-like"/>
    <property type="match status" value="1"/>
</dbReference>
<dbReference type="PROSITE" id="PS00137">
    <property type="entry name" value="SUBTILASE_HIS"/>
    <property type="match status" value="1"/>
</dbReference>
<feature type="domain" description="Peptidase S8/S53" evidence="8">
    <location>
        <begin position="107"/>
        <end position="528"/>
    </location>
</feature>
<comment type="similarity">
    <text evidence="1 5 6">Belongs to the peptidase S8 family.</text>
</comment>
<dbReference type="InterPro" id="IPR015500">
    <property type="entry name" value="Peptidase_S8_subtilisin-rel"/>
</dbReference>
<dbReference type="PROSITE" id="PS00138">
    <property type="entry name" value="SUBTILASE_SER"/>
    <property type="match status" value="1"/>
</dbReference>
<dbReference type="InterPro" id="IPR023827">
    <property type="entry name" value="Peptidase_S8_Asp-AS"/>
</dbReference>
<dbReference type="InterPro" id="IPR034080">
    <property type="entry name" value="Protease_P7-like_dom"/>
</dbReference>
<evidence type="ECO:0000259" key="8">
    <source>
        <dbReference type="Pfam" id="PF00082"/>
    </source>
</evidence>
<evidence type="ECO:0000256" key="3">
    <source>
        <dbReference type="ARBA" id="ARBA00022801"/>
    </source>
</evidence>
<keyword evidence="4 5" id="KW-0720">Serine protease</keyword>
<accession>A0A4P9VP42</accession>
<keyword evidence="7" id="KW-0732">Signal</keyword>
<dbReference type="InterPro" id="IPR036852">
    <property type="entry name" value="Peptidase_S8/S53_dom_sf"/>
</dbReference>
<comment type="caution">
    <text evidence="9">The sequence shown here is derived from an EMBL/GenBank/DDBJ whole genome shotgun (WGS) entry which is preliminary data.</text>
</comment>
<dbReference type="Gene3D" id="3.40.50.200">
    <property type="entry name" value="Peptidase S8/S53 domain"/>
    <property type="match status" value="2"/>
</dbReference>
<evidence type="ECO:0000313" key="10">
    <source>
        <dbReference type="Proteomes" id="UP000257039"/>
    </source>
</evidence>
<evidence type="ECO:0000256" key="6">
    <source>
        <dbReference type="RuleBase" id="RU003355"/>
    </source>
</evidence>
<evidence type="ECO:0000256" key="1">
    <source>
        <dbReference type="ARBA" id="ARBA00011073"/>
    </source>
</evidence>
<feature type="active site" description="Charge relay system" evidence="5">
    <location>
        <position position="113"/>
    </location>
</feature>
<evidence type="ECO:0000256" key="7">
    <source>
        <dbReference type="SAM" id="SignalP"/>
    </source>
</evidence>
<evidence type="ECO:0000313" key="9">
    <source>
        <dbReference type="EMBL" id="RDH43772.1"/>
    </source>
</evidence>
<evidence type="ECO:0000256" key="5">
    <source>
        <dbReference type="PROSITE-ProRule" id="PRU01240"/>
    </source>
</evidence>
<dbReference type="EMBL" id="NDXW01000001">
    <property type="protein sequence ID" value="RDH43772.1"/>
    <property type="molecule type" value="Genomic_DNA"/>
</dbReference>
<dbReference type="CDD" id="cd07483">
    <property type="entry name" value="Peptidases_S8_Subtilisin_Novo-like"/>
    <property type="match status" value="1"/>
</dbReference>
<organism evidence="9 10">
    <name type="scientific">Zooshikella ganghwensis</name>
    <dbReference type="NCBI Taxonomy" id="202772"/>
    <lineage>
        <taxon>Bacteria</taxon>
        <taxon>Pseudomonadati</taxon>
        <taxon>Pseudomonadota</taxon>
        <taxon>Gammaproteobacteria</taxon>
        <taxon>Oceanospirillales</taxon>
        <taxon>Zooshikellaceae</taxon>
        <taxon>Zooshikella</taxon>
    </lineage>
</organism>
<dbReference type="InterPro" id="IPR023828">
    <property type="entry name" value="Peptidase_S8_Ser-AS"/>
</dbReference>
<evidence type="ECO:0000256" key="2">
    <source>
        <dbReference type="ARBA" id="ARBA00022670"/>
    </source>
</evidence>
<feature type="active site" description="Charge relay system" evidence="5">
    <location>
        <position position="324"/>
    </location>
</feature>
<name>A0A4P9VP42_9GAMM</name>